<dbReference type="PANTHER" id="PTHR47723:SF24">
    <property type="entry name" value="RNASE H TYPE-1 DOMAIN-CONTAINING PROTEIN"/>
    <property type="match status" value="1"/>
</dbReference>
<dbReference type="InterPro" id="IPR044730">
    <property type="entry name" value="RNase_H-like_dom_plant"/>
</dbReference>
<reference evidence="2 3" key="1">
    <citation type="submission" date="2023-03" db="EMBL/GenBank/DDBJ databases">
        <title>WGS of Gossypium arboreum.</title>
        <authorList>
            <person name="Yu D."/>
        </authorList>
    </citation>
    <scope>NUCLEOTIDE SEQUENCE [LARGE SCALE GENOMIC DNA]</scope>
    <source>
        <tissue evidence="2">Leaf</tissue>
    </source>
</reference>
<dbReference type="InterPro" id="IPR002156">
    <property type="entry name" value="RNaseH_domain"/>
</dbReference>
<evidence type="ECO:0000313" key="3">
    <source>
        <dbReference type="Proteomes" id="UP001358586"/>
    </source>
</evidence>
<accession>A0ABR0Q0F1</accession>
<protein>
    <recommendedName>
        <fullName evidence="1">RNase H type-1 domain-containing protein</fullName>
    </recommendedName>
</protein>
<dbReference type="InterPro" id="IPR012337">
    <property type="entry name" value="RNaseH-like_sf"/>
</dbReference>
<sequence length="68" mass="7258">MSNTKATIGGAVRGANGKWLTSFAMIIGVSDVFQIEARAVVEGLKLAWSKGFNQVKVNCDNAMLIDTI</sequence>
<dbReference type="Gene3D" id="3.30.420.10">
    <property type="entry name" value="Ribonuclease H-like superfamily/Ribonuclease H"/>
    <property type="match status" value="1"/>
</dbReference>
<dbReference type="Pfam" id="PF13456">
    <property type="entry name" value="RVT_3"/>
    <property type="match status" value="1"/>
</dbReference>
<comment type="caution">
    <text evidence="2">The sequence shown here is derived from an EMBL/GenBank/DDBJ whole genome shotgun (WGS) entry which is preliminary data.</text>
</comment>
<feature type="domain" description="RNase H type-1" evidence="1">
    <location>
        <begin position="3"/>
        <end position="68"/>
    </location>
</feature>
<dbReference type="CDD" id="cd06222">
    <property type="entry name" value="RNase_H_like"/>
    <property type="match status" value="1"/>
</dbReference>
<dbReference type="SUPFAM" id="SSF53098">
    <property type="entry name" value="Ribonuclease H-like"/>
    <property type="match status" value="1"/>
</dbReference>
<dbReference type="EMBL" id="JARKNE010000005">
    <property type="protein sequence ID" value="KAK5832800.1"/>
    <property type="molecule type" value="Genomic_DNA"/>
</dbReference>
<dbReference type="PANTHER" id="PTHR47723">
    <property type="entry name" value="OS05G0353850 PROTEIN"/>
    <property type="match status" value="1"/>
</dbReference>
<evidence type="ECO:0000313" key="2">
    <source>
        <dbReference type="EMBL" id="KAK5832800.1"/>
    </source>
</evidence>
<gene>
    <name evidence="2" type="ORF">PVK06_016603</name>
</gene>
<dbReference type="InterPro" id="IPR053151">
    <property type="entry name" value="RNase_H-like"/>
</dbReference>
<dbReference type="Proteomes" id="UP001358586">
    <property type="component" value="Chromosome 5"/>
</dbReference>
<organism evidence="2 3">
    <name type="scientific">Gossypium arboreum</name>
    <name type="common">Tree cotton</name>
    <name type="synonym">Gossypium nanking</name>
    <dbReference type="NCBI Taxonomy" id="29729"/>
    <lineage>
        <taxon>Eukaryota</taxon>
        <taxon>Viridiplantae</taxon>
        <taxon>Streptophyta</taxon>
        <taxon>Embryophyta</taxon>
        <taxon>Tracheophyta</taxon>
        <taxon>Spermatophyta</taxon>
        <taxon>Magnoliopsida</taxon>
        <taxon>eudicotyledons</taxon>
        <taxon>Gunneridae</taxon>
        <taxon>Pentapetalae</taxon>
        <taxon>rosids</taxon>
        <taxon>malvids</taxon>
        <taxon>Malvales</taxon>
        <taxon>Malvaceae</taxon>
        <taxon>Malvoideae</taxon>
        <taxon>Gossypium</taxon>
    </lineage>
</organism>
<keyword evidence="3" id="KW-1185">Reference proteome</keyword>
<proteinExistence type="predicted"/>
<name>A0ABR0Q0F1_GOSAR</name>
<evidence type="ECO:0000259" key="1">
    <source>
        <dbReference type="Pfam" id="PF13456"/>
    </source>
</evidence>
<dbReference type="InterPro" id="IPR036397">
    <property type="entry name" value="RNaseH_sf"/>
</dbReference>